<evidence type="ECO:0000256" key="5">
    <source>
        <dbReference type="ARBA" id="ARBA00023186"/>
    </source>
</evidence>
<accession>A0A8W8M3K6</accession>
<evidence type="ECO:0000313" key="6">
    <source>
        <dbReference type="EnsemblMetazoa" id="G3149.3:cds"/>
    </source>
</evidence>
<dbReference type="Gene3D" id="1.10.3580.10">
    <property type="entry name" value="ATP12 ATPase"/>
    <property type="match status" value="1"/>
</dbReference>
<comment type="similarity">
    <text evidence="2">Belongs to the ATP12 family.</text>
</comment>
<evidence type="ECO:0000256" key="3">
    <source>
        <dbReference type="ARBA" id="ARBA00022946"/>
    </source>
</evidence>
<protein>
    <recommendedName>
        <fullName evidence="8">ATP synthase mitochondrial F1 complex assembly factor 2</fullName>
    </recommendedName>
</protein>
<dbReference type="Gene3D" id="3.30.2180.10">
    <property type="entry name" value="ATP12-like"/>
    <property type="match status" value="1"/>
</dbReference>
<dbReference type="EnsemblMetazoa" id="G3149.3">
    <property type="protein sequence ID" value="G3149.3:cds"/>
    <property type="gene ID" value="G3149"/>
</dbReference>
<dbReference type="GO" id="GO:0005739">
    <property type="term" value="C:mitochondrion"/>
    <property type="evidence" value="ECO:0007669"/>
    <property type="project" value="UniProtKB-SubCell"/>
</dbReference>
<evidence type="ECO:0008006" key="8">
    <source>
        <dbReference type="Google" id="ProtNLM"/>
    </source>
</evidence>
<organism evidence="6 7">
    <name type="scientific">Magallana gigas</name>
    <name type="common">Pacific oyster</name>
    <name type="synonym">Crassostrea gigas</name>
    <dbReference type="NCBI Taxonomy" id="29159"/>
    <lineage>
        <taxon>Eukaryota</taxon>
        <taxon>Metazoa</taxon>
        <taxon>Spiralia</taxon>
        <taxon>Lophotrochozoa</taxon>
        <taxon>Mollusca</taxon>
        <taxon>Bivalvia</taxon>
        <taxon>Autobranchia</taxon>
        <taxon>Pteriomorphia</taxon>
        <taxon>Ostreida</taxon>
        <taxon>Ostreoidea</taxon>
        <taxon>Ostreidae</taxon>
        <taxon>Magallana</taxon>
    </lineage>
</organism>
<dbReference type="InterPro" id="IPR011419">
    <property type="entry name" value="ATP12_ATP_synth-F1-assembly"/>
</dbReference>
<dbReference type="Pfam" id="PF07542">
    <property type="entry name" value="ATP12"/>
    <property type="match status" value="1"/>
</dbReference>
<reference evidence="6" key="1">
    <citation type="submission" date="2022-08" db="UniProtKB">
        <authorList>
            <consortium name="EnsemblMetazoa"/>
        </authorList>
    </citation>
    <scope>IDENTIFICATION</scope>
    <source>
        <strain evidence="6">05x7-T-G4-1.051#20</strain>
    </source>
</reference>
<dbReference type="Proteomes" id="UP000005408">
    <property type="component" value="Unassembled WGS sequence"/>
</dbReference>
<evidence type="ECO:0000256" key="1">
    <source>
        <dbReference type="ARBA" id="ARBA00004173"/>
    </source>
</evidence>
<keyword evidence="7" id="KW-1185">Reference proteome</keyword>
<sequence length="307" mass="35610">MAAPMNTCKHLIRTLTRIRKPKPINVCFIRKYKTGGEFLYSVQDPLLNSHWLSQNKTGQELKKFYKNASIVQNQGWFEVNLDQRKLRTPTGNLFQVPSEPLALAIATEWNSQKETIKRQAMHLTTLSNTVLDNPMQRSRGDIVRGVLHFLETDTILYRSTEPQEFLELQKQEWDPVLKWFRSSYQVELDSTTSLMPPEIPENTEEVITRKVNSLNDWALVGFQYGVENLKSIILMLAITDKRLTVEKAVQLARLETLYQTKIWGNVQWHHDVDIYQLQSRVAAAALFVHWCSNDMATTHKTTYSNQT</sequence>
<dbReference type="InterPro" id="IPR023335">
    <property type="entry name" value="ATP12_ortho_dom_sf"/>
</dbReference>
<evidence type="ECO:0000256" key="4">
    <source>
        <dbReference type="ARBA" id="ARBA00023128"/>
    </source>
</evidence>
<dbReference type="SUPFAM" id="SSF160909">
    <property type="entry name" value="ATP12-like"/>
    <property type="match status" value="1"/>
</dbReference>
<dbReference type="PANTHER" id="PTHR21013:SF10">
    <property type="entry name" value="ATP SYNTHASE MITOCHONDRIAL F1 COMPLEX ASSEMBLY FACTOR 2"/>
    <property type="match status" value="1"/>
</dbReference>
<keyword evidence="5" id="KW-0143">Chaperone</keyword>
<keyword evidence="3" id="KW-0809">Transit peptide</keyword>
<proteinExistence type="inferred from homology"/>
<dbReference type="InterPro" id="IPR042272">
    <property type="entry name" value="ATP12_ATP_synth-F1-assembly_N"/>
</dbReference>
<evidence type="ECO:0000256" key="2">
    <source>
        <dbReference type="ARBA" id="ARBA00008231"/>
    </source>
</evidence>
<dbReference type="FunFam" id="3.30.2180.10:FF:000001">
    <property type="entry name" value="ATP synthase mitochondrial F1 complex assembly factor 2"/>
    <property type="match status" value="1"/>
</dbReference>
<dbReference type="PANTHER" id="PTHR21013">
    <property type="entry name" value="ATP SYNTHASE MITOCHONDRIAL F1 COMPLEX ASSEMBLY FACTOR 2/ATP12 PROTEIN, MITOCHONDRIAL PRECURSOR"/>
    <property type="match status" value="1"/>
</dbReference>
<name>A0A8W8M3K6_MAGGI</name>
<evidence type="ECO:0000313" key="7">
    <source>
        <dbReference type="Proteomes" id="UP000005408"/>
    </source>
</evidence>
<keyword evidence="4" id="KW-0496">Mitochondrion</keyword>
<comment type="subcellular location">
    <subcellularLocation>
        <location evidence="1">Mitochondrion</location>
    </subcellularLocation>
</comment>
<dbReference type="GO" id="GO:0033615">
    <property type="term" value="P:mitochondrial proton-transporting ATP synthase complex assembly"/>
    <property type="evidence" value="ECO:0007669"/>
    <property type="project" value="TreeGrafter"/>
</dbReference>
<dbReference type="AlphaFoldDB" id="A0A8W8M3K6"/>